<reference evidence="1" key="1">
    <citation type="submission" date="2014-09" db="EMBL/GenBank/DDBJ databases">
        <authorList>
            <person name="Magalhaes I.L.F."/>
            <person name="Oliveira U."/>
            <person name="Santos F.R."/>
            <person name="Vidigal T.H.D.A."/>
            <person name="Brescovit A.D."/>
            <person name="Santos A.J."/>
        </authorList>
    </citation>
    <scope>NUCLEOTIDE SEQUENCE</scope>
    <source>
        <tissue evidence="1">Shoot tissue taken approximately 20 cm above the soil surface</tissue>
    </source>
</reference>
<evidence type="ECO:0000313" key="1">
    <source>
        <dbReference type="EMBL" id="JAD85694.1"/>
    </source>
</evidence>
<dbReference type="AlphaFoldDB" id="A0A0A9DAV7"/>
<name>A0A0A9DAV7_ARUDO</name>
<accession>A0A0A9DAV7</accession>
<protein>
    <submittedName>
        <fullName evidence="1">Rps16</fullName>
    </submittedName>
</protein>
<sequence length="81" mass="9709">MSINEICFFFSVRKFMQVIVEFLSTCIIDRNSNHFLEPYEEKTSYTFLGGALFIYIYPNKLSIESLQLMFDLEEKEEIFEK</sequence>
<reference evidence="1" key="2">
    <citation type="journal article" date="2015" name="Data Brief">
        <title>Shoot transcriptome of the giant reed, Arundo donax.</title>
        <authorList>
            <person name="Barrero R.A."/>
            <person name="Guerrero F.D."/>
            <person name="Moolhuijzen P."/>
            <person name="Goolsby J.A."/>
            <person name="Tidwell J."/>
            <person name="Bellgard S.E."/>
            <person name="Bellgard M.I."/>
        </authorList>
    </citation>
    <scope>NUCLEOTIDE SEQUENCE</scope>
    <source>
        <tissue evidence="1">Shoot tissue taken approximately 20 cm above the soil surface</tissue>
    </source>
</reference>
<proteinExistence type="predicted"/>
<dbReference type="EMBL" id="GBRH01212201">
    <property type="protein sequence ID" value="JAD85694.1"/>
    <property type="molecule type" value="Transcribed_RNA"/>
</dbReference>
<organism evidence="1">
    <name type="scientific">Arundo donax</name>
    <name type="common">Giant reed</name>
    <name type="synonym">Donax arundinaceus</name>
    <dbReference type="NCBI Taxonomy" id="35708"/>
    <lineage>
        <taxon>Eukaryota</taxon>
        <taxon>Viridiplantae</taxon>
        <taxon>Streptophyta</taxon>
        <taxon>Embryophyta</taxon>
        <taxon>Tracheophyta</taxon>
        <taxon>Spermatophyta</taxon>
        <taxon>Magnoliopsida</taxon>
        <taxon>Liliopsida</taxon>
        <taxon>Poales</taxon>
        <taxon>Poaceae</taxon>
        <taxon>PACMAD clade</taxon>
        <taxon>Arundinoideae</taxon>
        <taxon>Arundineae</taxon>
        <taxon>Arundo</taxon>
    </lineage>
</organism>